<reference evidence="1 2" key="2">
    <citation type="journal article" date="2019" name="G3 (Bethesda)">
        <title>Hybrid Assembly of the Genome of the Entomopathogenic Nematode Steinernema carpocapsae Identifies the X-Chromosome.</title>
        <authorList>
            <person name="Serra L."/>
            <person name="Macchietto M."/>
            <person name="Macias-Munoz A."/>
            <person name="McGill C.J."/>
            <person name="Rodriguez I.M."/>
            <person name="Rodriguez B."/>
            <person name="Murad R."/>
            <person name="Mortazavi A."/>
        </authorList>
    </citation>
    <scope>NUCLEOTIDE SEQUENCE [LARGE SCALE GENOMIC DNA]</scope>
    <source>
        <strain evidence="1 2">ALL</strain>
    </source>
</reference>
<dbReference type="Proteomes" id="UP000298663">
    <property type="component" value="Unassembled WGS sequence"/>
</dbReference>
<dbReference type="EMBL" id="AZBU02000010">
    <property type="protein sequence ID" value="TKR61972.1"/>
    <property type="molecule type" value="Genomic_DNA"/>
</dbReference>
<organism evidence="1 2">
    <name type="scientific">Steinernema carpocapsae</name>
    <name type="common">Entomopathogenic nematode</name>
    <dbReference type="NCBI Taxonomy" id="34508"/>
    <lineage>
        <taxon>Eukaryota</taxon>
        <taxon>Metazoa</taxon>
        <taxon>Ecdysozoa</taxon>
        <taxon>Nematoda</taxon>
        <taxon>Chromadorea</taxon>
        <taxon>Rhabditida</taxon>
        <taxon>Tylenchina</taxon>
        <taxon>Panagrolaimomorpha</taxon>
        <taxon>Strongyloidoidea</taxon>
        <taxon>Steinernematidae</taxon>
        <taxon>Steinernema</taxon>
    </lineage>
</organism>
<comment type="caution">
    <text evidence="1">The sequence shown here is derived from an EMBL/GenBank/DDBJ whole genome shotgun (WGS) entry which is preliminary data.</text>
</comment>
<reference evidence="1 2" key="1">
    <citation type="journal article" date="2015" name="Genome Biol.">
        <title>Comparative genomics of Steinernema reveals deeply conserved gene regulatory networks.</title>
        <authorList>
            <person name="Dillman A.R."/>
            <person name="Macchietto M."/>
            <person name="Porter C.F."/>
            <person name="Rogers A."/>
            <person name="Williams B."/>
            <person name="Antoshechkin I."/>
            <person name="Lee M.M."/>
            <person name="Goodwin Z."/>
            <person name="Lu X."/>
            <person name="Lewis E.E."/>
            <person name="Goodrich-Blair H."/>
            <person name="Stock S.P."/>
            <person name="Adams B.J."/>
            <person name="Sternberg P.W."/>
            <person name="Mortazavi A."/>
        </authorList>
    </citation>
    <scope>NUCLEOTIDE SEQUENCE [LARGE SCALE GENOMIC DNA]</scope>
    <source>
        <strain evidence="1 2">ALL</strain>
    </source>
</reference>
<name>A0A4U5M061_STECR</name>
<sequence length="123" mass="14069">MTQGYRAAFSRLVTAGSHPNPTACYWKFRTQMYLPNFHQTLEQATKIGRFDLEKRLRRLGRSLANFGEDISKEDYNSYPSLARHDGTIDFEAIRAEGEEMTKILNPGQLNVIEKIETALSNRG</sequence>
<dbReference type="AlphaFoldDB" id="A0A4U5M061"/>
<keyword evidence="2" id="KW-1185">Reference proteome</keyword>
<accession>A0A4U5M061</accession>
<gene>
    <name evidence="1" type="ORF">L596_025997</name>
</gene>
<proteinExistence type="predicted"/>
<evidence type="ECO:0000313" key="1">
    <source>
        <dbReference type="EMBL" id="TKR61972.1"/>
    </source>
</evidence>
<protein>
    <submittedName>
        <fullName evidence="1">Uncharacterized protein</fullName>
    </submittedName>
</protein>
<evidence type="ECO:0000313" key="2">
    <source>
        <dbReference type="Proteomes" id="UP000298663"/>
    </source>
</evidence>